<comment type="caution">
    <text evidence="7">The sequence shown here is derived from an EMBL/GenBank/DDBJ whole genome shotgun (WGS) entry which is preliminary data.</text>
</comment>
<dbReference type="SUPFAM" id="SSF55103">
    <property type="entry name" value="FAD-linked oxidases, C-terminal domain"/>
    <property type="match status" value="1"/>
</dbReference>
<dbReference type="Proteomes" id="UP000037729">
    <property type="component" value="Unassembled WGS sequence"/>
</dbReference>
<proteinExistence type="inferred from homology"/>
<keyword evidence="5" id="KW-0560">Oxidoreductase</keyword>
<comment type="cofactor">
    <cofactor evidence="1">
        <name>FAD</name>
        <dbReference type="ChEBI" id="CHEBI:57692"/>
    </cofactor>
</comment>
<dbReference type="EMBL" id="LIUF01000008">
    <property type="protein sequence ID" value="KOX91615.1"/>
    <property type="molecule type" value="Genomic_DNA"/>
</dbReference>
<reference evidence="7 8" key="1">
    <citation type="submission" date="2015-08" db="EMBL/GenBank/DDBJ databases">
        <title>Genomes of Isolates from Cabo Rojo, PR.</title>
        <authorList>
            <person name="Sanchez-Nieves R.L."/>
            <person name="Montalvo-Rodriguez R."/>
        </authorList>
    </citation>
    <scope>NUCLEOTIDE SEQUENCE [LARGE SCALE GENOMIC DNA]</scope>
    <source>
        <strain evidence="7 8">SL3</strain>
    </source>
</reference>
<feature type="domain" description="FAD-binding PCMH-type" evidence="6">
    <location>
        <begin position="48"/>
        <end position="219"/>
    </location>
</feature>
<protein>
    <submittedName>
        <fullName evidence="7">Oxidoreductase</fullName>
    </submittedName>
</protein>
<keyword evidence="8" id="KW-1185">Reference proteome</keyword>
<dbReference type="InterPro" id="IPR006094">
    <property type="entry name" value="Oxid_FAD_bind_N"/>
</dbReference>
<dbReference type="RefSeq" id="WP_053969425.1">
    <property type="nucleotide sequence ID" value="NZ_LIUF01000008.1"/>
</dbReference>
<dbReference type="InterPro" id="IPR016169">
    <property type="entry name" value="FAD-bd_PCMH_sub2"/>
</dbReference>
<keyword evidence="4" id="KW-0274">FAD</keyword>
<organism evidence="7 8">
    <name type="scientific">Haloarcula rubripromontorii</name>
    <dbReference type="NCBI Taxonomy" id="1705562"/>
    <lineage>
        <taxon>Archaea</taxon>
        <taxon>Methanobacteriati</taxon>
        <taxon>Methanobacteriota</taxon>
        <taxon>Stenosarchaea group</taxon>
        <taxon>Halobacteria</taxon>
        <taxon>Halobacteriales</taxon>
        <taxon>Haloarculaceae</taxon>
        <taxon>Haloarcula</taxon>
    </lineage>
</organism>
<evidence type="ECO:0000256" key="3">
    <source>
        <dbReference type="ARBA" id="ARBA00022630"/>
    </source>
</evidence>
<dbReference type="Pfam" id="PF08031">
    <property type="entry name" value="BBE"/>
    <property type="match status" value="1"/>
</dbReference>
<dbReference type="PROSITE" id="PS51387">
    <property type="entry name" value="FAD_PCMH"/>
    <property type="match status" value="1"/>
</dbReference>
<evidence type="ECO:0000256" key="4">
    <source>
        <dbReference type="ARBA" id="ARBA00022827"/>
    </source>
</evidence>
<dbReference type="InterPro" id="IPR012951">
    <property type="entry name" value="BBE"/>
</dbReference>
<dbReference type="InterPro" id="IPR050416">
    <property type="entry name" value="FAD-linked_Oxidoreductase"/>
</dbReference>
<comment type="similarity">
    <text evidence="2">Belongs to the oxygen-dependent FAD-linked oxidoreductase family.</text>
</comment>
<evidence type="ECO:0000313" key="7">
    <source>
        <dbReference type="EMBL" id="KOX91615.1"/>
    </source>
</evidence>
<dbReference type="GO" id="GO:0071949">
    <property type="term" value="F:FAD binding"/>
    <property type="evidence" value="ECO:0007669"/>
    <property type="project" value="InterPro"/>
</dbReference>
<dbReference type="GO" id="GO:0016491">
    <property type="term" value="F:oxidoreductase activity"/>
    <property type="evidence" value="ECO:0007669"/>
    <property type="project" value="UniProtKB-KW"/>
</dbReference>
<dbReference type="OrthoDB" id="213514at2157"/>
<dbReference type="Gene3D" id="3.40.462.20">
    <property type="match status" value="1"/>
</dbReference>
<dbReference type="AlphaFoldDB" id="A0A0M9AIM1"/>
<dbReference type="InterPro" id="IPR036318">
    <property type="entry name" value="FAD-bd_PCMH-like_sf"/>
</dbReference>
<evidence type="ECO:0000256" key="5">
    <source>
        <dbReference type="ARBA" id="ARBA00023002"/>
    </source>
</evidence>
<evidence type="ECO:0000259" key="6">
    <source>
        <dbReference type="PROSITE" id="PS51387"/>
    </source>
</evidence>
<evidence type="ECO:0000256" key="1">
    <source>
        <dbReference type="ARBA" id="ARBA00001974"/>
    </source>
</evidence>
<sequence length="477" mass="52124">MSERKHPLGTVAELDEGAIKSLDDDLRGDLILPDSEEYEDARNVWNGLINKYPAIITRVKGATDVATAIQFARENGLEISIRGGAHHQAGSAIVNQGLVIDLEDMDGVHVDPEEQVARVEPGTRAEDVLAETQQHGLAFPTGSAGDVGIPGSTLGGGIGWMRRKNGLGVDALQSVELVTPEGELVKASPDQNEDLFWAVRGGGGNFGVVTNFEFELYEVGPIVGGLGIFYPGDVAEDVLEAYREFSADAPEEATTILLDAEVPNLPPMPDELAGQDAVGILGCYAGDPEEGMEVFEPLRSIAEPIIDMSEPMPYEMLHDLGTQMFPWGRKYCHRSVYVDELTDEVLDIFHEQAEKAPSPLAATGIWAMGGNVGHGPDAAYQWDDKEYMLTVEANWEDFDNAEVFEWARETERMLRDAGAEGAYAGFTGVEEQEWEDWADQVYGDAYDRLAEVKAEYDPDNVFSQNVNISPLKQLISQ</sequence>
<dbReference type="PANTHER" id="PTHR42973">
    <property type="entry name" value="BINDING OXIDOREDUCTASE, PUTATIVE (AFU_ORTHOLOGUE AFUA_1G17690)-RELATED"/>
    <property type="match status" value="1"/>
</dbReference>
<dbReference type="InterPro" id="IPR016167">
    <property type="entry name" value="FAD-bd_PCMH_sub1"/>
</dbReference>
<dbReference type="PANTHER" id="PTHR42973:SF39">
    <property type="entry name" value="FAD-BINDING PCMH-TYPE DOMAIN-CONTAINING PROTEIN"/>
    <property type="match status" value="1"/>
</dbReference>
<dbReference type="PATRIC" id="fig|1705562.3.peg.2087"/>
<keyword evidence="3" id="KW-0285">Flavoprotein</keyword>
<dbReference type="InterPro" id="IPR016164">
    <property type="entry name" value="FAD-linked_Oxase-like_C"/>
</dbReference>
<evidence type="ECO:0000313" key="8">
    <source>
        <dbReference type="Proteomes" id="UP000037729"/>
    </source>
</evidence>
<dbReference type="Pfam" id="PF01565">
    <property type="entry name" value="FAD_binding_4"/>
    <property type="match status" value="1"/>
</dbReference>
<dbReference type="Gene3D" id="3.30.465.10">
    <property type="match status" value="1"/>
</dbReference>
<name>A0A0M9AIM1_9EURY</name>
<gene>
    <name evidence="7" type="ORF">AMS69_18005</name>
</gene>
<dbReference type="STRING" id="1705562.AMS69_18005"/>
<dbReference type="Gene3D" id="3.30.43.10">
    <property type="entry name" value="Uridine Diphospho-n-acetylenolpyruvylglucosamine Reductase, domain 2"/>
    <property type="match status" value="1"/>
</dbReference>
<accession>A0A0M9AIM1</accession>
<dbReference type="InterPro" id="IPR016166">
    <property type="entry name" value="FAD-bd_PCMH"/>
</dbReference>
<dbReference type="SUPFAM" id="SSF56176">
    <property type="entry name" value="FAD-binding/transporter-associated domain-like"/>
    <property type="match status" value="1"/>
</dbReference>
<evidence type="ECO:0000256" key="2">
    <source>
        <dbReference type="ARBA" id="ARBA00005466"/>
    </source>
</evidence>